<evidence type="ECO:0000256" key="1">
    <source>
        <dbReference type="SAM" id="MobiDB-lite"/>
    </source>
</evidence>
<dbReference type="InterPro" id="IPR053147">
    <property type="entry name" value="Hsp_HslJ-like"/>
</dbReference>
<dbReference type="InterPro" id="IPR005184">
    <property type="entry name" value="DUF306_Meta_HslJ"/>
</dbReference>
<proteinExistence type="predicted"/>
<feature type="region of interest" description="Disordered" evidence="1">
    <location>
        <begin position="44"/>
        <end position="69"/>
    </location>
</feature>
<feature type="chain" id="PRO_5046064626" description="DUF306 domain-containing protein" evidence="2">
    <location>
        <begin position="18"/>
        <end position="146"/>
    </location>
</feature>
<dbReference type="EMBL" id="BAABGJ010000081">
    <property type="protein sequence ID" value="GAA4358910.1"/>
    <property type="molecule type" value="Genomic_DNA"/>
</dbReference>
<name>A0ABP8IHP3_9BURK</name>
<feature type="domain" description="DUF306" evidence="3">
    <location>
        <begin position="27"/>
        <end position="140"/>
    </location>
</feature>
<evidence type="ECO:0000256" key="2">
    <source>
        <dbReference type="SAM" id="SignalP"/>
    </source>
</evidence>
<dbReference type="InterPro" id="IPR038670">
    <property type="entry name" value="HslJ-like_sf"/>
</dbReference>
<dbReference type="RefSeq" id="WP_345541942.1">
    <property type="nucleotide sequence ID" value="NZ_BAABGJ010000081.1"/>
</dbReference>
<reference evidence="5" key="1">
    <citation type="journal article" date="2019" name="Int. J. Syst. Evol. Microbiol.">
        <title>The Global Catalogue of Microorganisms (GCM) 10K type strain sequencing project: providing services to taxonomists for standard genome sequencing and annotation.</title>
        <authorList>
            <consortium name="The Broad Institute Genomics Platform"/>
            <consortium name="The Broad Institute Genome Sequencing Center for Infectious Disease"/>
            <person name="Wu L."/>
            <person name="Ma J."/>
        </authorList>
    </citation>
    <scope>NUCLEOTIDE SEQUENCE [LARGE SCALE GENOMIC DNA]</scope>
    <source>
        <strain evidence="5">JCM 17804</strain>
    </source>
</reference>
<protein>
    <recommendedName>
        <fullName evidence="3">DUF306 domain-containing protein</fullName>
    </recommendedName>
</protein>
<dbReference type="PANTHER" id="PTHR35535">
    <property type="entry name" value="HEAT SHOCK PROTEIN HSLJ"/>
    <property type="match status" value="1"/>
</dbReference>
<comment type="caution">
    <text evidence="4">The sequence shown here is derived from an EMBL/GenBank/DDBJ whole genome shotgun (WGS) entry which is preliminary data.</text>
</comment>
<sequence length="146" mass="15505">MRFLPLTAALLASALMSGCGSGISLDEPIEGPIWQLEQLGSELIEPSSDPRRNPQIQFERGSGRVSGTGGCNRVTGTYERNGSMLRLRQLGATRMACPNEASTINETQFFAALQATASYRLQGGSKLSLLDANGRTVATLSNGSAR</sequence>
<organism evidence="4 5">
    <name type="scientific">Variovorax defluvii</name>
    <dbReference type="NCBI Taxonomy" id="913761"/>
    <lineage>
        <taxon>Bacteria</taxon>
        <taxon>Pseudomonadati</taxon>
        <taxon>Pseudomonadota</taxon>
        <taxon>Betaproteobacteria</taxon>
        <taxon>Burkholderiales</taxon>
        <taxon>Comamonadaceae</taxon>
        <taxon>Variovorax</taxon>
    </lineage>
</organism>
<evidence type="ECO:0000313" key="5">
    <source>
        <dbReference type="Proteomes" id="UP001500975"/>
    </source>
</evidence>
<dbReference type="PROSITE" id="PS51257">
    <property type="entry name" value="PROKAR_LIPOPROTEIN"/>
    <property type="match status" value="1"/>
</dbReference>
<evidence type="ECO:0000313" key="4">
    <source>
        <dbReference type="EMBL" id="GAA4358910.1"/>
    </source>
</evidence>
<feature type="signal peptide" evidence="2">
    <location>
        <begin position="1"/>
        <end position="17"/>
    </location>
</feature>
<gene>
    <name evidence="4" type="ORF">GCM10023165_54420</name>
</gene>
<keyword evidence="5" id="KW-1185">Reference proteome</keyword>
<dbReference type="Gene3D" id="2.40.128.270">
    <property type="match status" value="1"/>
</dbReference>
<keyword evidence="2" id="KW-0732">Signal</keyword>
<dbReference type="Pfam" id="PF03724">
    <property type="entry name" value="META"/>
    <property type="match status" value="1"/>
</dbReference>
<dbReference type="Proteomes" id="UP001500975">
    <property type="component" value="Unassembled WGS sequence"/>
</dbReference>
<dbReference type="PANTHER" id="PTHR35535:SF1">
    <property type="entry name" value="HEAT SHOCK PROTEIN HSLJ"/>
    <property type="match status" value="1"/>
</dbReference>
<accession>A0ABP8IHP3</accession>
<evidence type="ECO:0000259" key="3">
    <source>
        <dbReference type="Pfam" id="PF03724"/>
    </source>
</evidence>